<dbReference type="Pfam" id="PF05119">
    <property type="entry name" value="Terminase_4"/>
    <property type="match status" value="1"/>
</dbReference>
<protein>
    <submittedName>
        <fullName evidence="2">P27 family phage terminase small subunit</fullName>
    </submittedName>
</protein>
<dbReference type="EMBL" id="CP066786">
    <property type="protein sequence ID" value="QQM31723.1"/>
    <property type="molecule type" value="Genomic_DNA"/>
</dbReference>
<dbReference type="AlphaFoldDB" id="A0A7T7HM81"/>
<dbReference type="InterPro" id="IPR006448">
    <property type="entry name" value="Phage_term_ssu_P27"/>
</dbReference>
<evidence type="ECO:0000256" key="1">
    <source>
        <dbReference type="SAM" id="MobiDB-lite"/>
    </source>
</evidence>
<gene>
    <name evidence="2" type="ORF">JET14_06015</name>
</gene>
<accession>A0A7T7HM81</accession>
<evidence type="ECO:0000313" key="2">
    <source>
        <dbReference type="EMBL" id="QQM31723.1"/>
    </source>
</evidence>
<proteinExistence type="predicted"/>
<reference evidence="2 3" key="1">
    <citation type="submission" date="2020-12" db="EMBL/GenBank/DDBJ databases">
        <authorList>
            <person name="Zheng R.K."/>
            <person name="Sun C.M."/>
        </authorList>
    </citation>
    <scope>NUCLEOTIDE SEQUENCE [LARGE SCALE GENOMIC DNA]</scope>
    <source>
        <strain evidence="2 3">ZRK001</strain>
    </source>
</reference>
<dbReference type="Proteomes" id="UP000596083">
    <property type="component" value="Chromosome"/>
</dbReference>
<name>A0A7T7HM81_9HYPH</name>
<sequence length="132" mass="14925">MAVKKPRQPRYADIFRADEEKAVKAKEVWRETIDWLDENGLLTVRRVEIADRYARACAEYHALYPIAVEEGPVKVGPNGGDVFNFNWSACEKLNDRMAKFEDALLISPKSAQDKVAEKPPASKPTKADAYLD</sequence>
<feature type="region of interest" description="Disordered" evidence="1">
    <location>
        <begin position="110"/>
        <end position="132"/>
    </location>
</feature>
<evidence type="ECO:0000313" key="3">
    <source>
        <dbReference type="Proteomes" id="UP000596083"/>
    </source>
</evidence>
<organism evidence="2 3">
    <name type="scientific">Martelella lutilitoris</name>
    <dbReference type="NCBI Taxonomy" id="2583532"/>
    <lineage>
        <taxon>Bacteria</taxon>
        <taxon>Pseudomonadati</taxon>
        <taxon>Pseudomonadota</taxon>
        <taxon>Alphaproteobacteria</taxon>
        <taxon>Hyphomicrobiales</taxon>
        <taxon>Aurantimonadaceae</taxon>
        <taxon>Martelella</taxon>
    </lineage>
</organism>
<dbReference type="RefSeq" id="WP_200337243.1">
    <property type="nucleotide sequence ID" value="NZ_CP066786.1"/>
</dbReference>
<dbReference type="KEGG" id="mlut:JET14_06015"/>